<feature type="binding site" evidence="9">
    <location>
        <position position="178"/>
    </location>
    <ligand>
        <name>L-citrulline</name>
        <dbReference type="ChEBI" id="CHEBI:57743"/>
    </ligand>
</feature>
<dbReference type="GO" id="GO:0006526">
    <property type="term" value="P:L-arginine biosynthetic process"/>
    <property type="evidence" value="ECO:0007669"/>
    <property type="project" value="UniProtKB-UniRule"/>
</dbReference>
<comment type="subunit">
    <text evidence="2 9">Homotetramer.</text>
</comment>
<keyword evidence="8 9" id="KW-0067">ATP-binding</keyword>
<evidence type="ECO:0000256" key="7">
    <source>
        <dbReference type="ARBA" id="ARBA00022741"/>
    </source>
</evidence>
<dbReference type="InterPro" id="IPR048268">
    <property type="entry name" value="Arginosuc_syn_C"/>
</dbReference>
<dbReference type="CDD" id="cd01999">
    <property type="entry name" value="ASS"/>
    <property type="match status" value="1"/>
</dbReference>
<proteinExistence type="inferred from homology"/>
<evidence type="ECO:0000259" key="11">
    <source>
        <dbReference type="Pfam" id="PF20979"/>
    </source>
</evidence>
<sequence>MKLLKEKVVLAYSGGLDTSVIIPWLKENYDLDVIACCVDVGQGDDPKVVKEKAIKSGASKVYFEDAKKEFIEKYIFPTLKAGAVYEGKYLLGTSFARPLIAKKLVDVAEKEEANYIAHGCTGKGNDQVRFELSIKSMRPEMKIIAPWRIWDIKSREDAIEYAEKRGIPVPVTKDKPYSMDKNIWHLSHEGGDLEDTWNEHSTDMYMMTIPPEKAPDRPVYIEIGFEKGVPVSLNGIYYDPVSLLEKLNKIGGENGIGISDIVENRLVGMKSRGVYETPGGTLLYTAHKELEYLTLDRNTMQFKEIVAQKYAQLVYDGLWFTPLREALDAFVDFTQECVTGVVKLKLYKGSCTNVGSKSPYSLYNRDFATFGEDDVYNQKDAEGFINLFGLPITVKALMKKKNMEEMLQIQSKKVI</sequence>
<comment type="pathway">
    <text evidence="1 9">Amino-acid biosynthesis; L-arginine biosynthesis; L-arginine from L-ornithine and carbamoyl phosphate: step 2/3.</text>
</comment>
<dbReference type="InterPro" id="IPR001518">
    <property type="entry name" value="Arginosuc_synth"/>
</dbReference>
<dbReference type="STRING" id="1122184.SAMN02745176_00233"/>
<keyword evidence="5 9" id="KW-0436">Ligase</keyword>
<keyword evidence="9" id="KW-0963">Cytoplasm</keyword>
<dbReference type="PANTHER" id="PTHR11587:SF2">
    <property type="entry name" value="ARGININOSUCCINATE SYNTHASE"/>
    <property type="match status" value="1"/>
</dbReference>
<dbReference type="FunFam" id="3.90.1260.10:FF:000007">
    <property type="entry name" value="Argininosuccinate synthase"/>
    <property type="match status" value="1"/>
</dbReference>
<dbReference type="InterPro" id="IPR024074">
    <property type="entry name" value="AS_cat/multimer_dom_body"/>
</dbReference>
<dbReference type="UniPathway" id="UPA00068">
    <property type="reaction ID" value="UER00113"/>
</dbReference>
<evidence type="ECO:0000256" key="9">
    <source>
        <dbReference type="HAMAP-Rule" id="MF_00005"/>
    </source>
</evidence>
<dbReference type="GO" id="GO:0005524">
    <property type="term" value="F:ATP binding"/>
    <property type="evidence" value="ECO:0007669"/>
    <property type="project" value="UniProtKB-UniRule"/>
</dbReference>
<keyword evidence="7 9" id="KW-0547">Nucleotide-binding</keyword>
<evidence type="ECO:0000256" key="2">
    <source>
        <dbReference type="ARBA" id="ARBA00011881"/>
    </source>
</evidence>
<feature type="binding site" evidence="9">
    <location>
        <position position="263"/>
    </location>
    <ligand>
        <name>L-citrulline</name>
        <dbReference type="ChEBI" id="CHEBI:57743"/>
    </ligand>
</feature>
<dbReference type="HAMAP" id="MF_00005">
    <property type="entry name" value="Arg_succ_synth_type1"/>
    <property type="match status" value="1"/>
</dbReference>
<name>A0A1M6B2E2_9FIRM</name>
<dbReference type="PANTHER" id="PTHR11587">
    <property type="entry name" value="ARGININOSUCCINATE SYNTHASE"/>
    <property type="match status" value="1"/>
</dbReference>
<dbReference type="PROSITE" id="PS00564">
    <property type="entry name" value="ARGININOSUCCIN_SYN_1"/>
    <property type="match status" value="1"/>
</dbReference>
<feature type="binding site" evidence="9">
    <location>
        <position position="89"/>
    </location>
    <ligand>
        <name>L-citrulline</name>
        <dbReference type="ChEBI" id="CHEBI:57743"/>
    </ligand>
</feature>
<feature type="binding site" evidence="9">
    <location>
        <position position="187"/>
    </location>
    <ligand>
        <name>L-citrulline</name>
        <dbReference type="ChEBI" id="CHEBI:57743"/>
    </ligand>
</feature>
<evidence type="ECO:0000256" key="1">
    <source>
        <dbReference type="ARBA" id="ARBA00004967"/>
    </source>
</evidence>
<dbReference type="Pfam" id="PF00764">
    <property type="entry name" value="Arginosuc_synth"/>
    <property type="match status" value="1"/>
</dbReference>
<reference evidence="12 13" key="1">
    <citation type="submission" date="2016-11" db="EMBL/GenBank/DDBJ databases">
        <authorList>
            <person name="Jaros S."/>
            <person name="Januszkiewicz K."/>
            <person name="Wedrychowicz H."/>
        </authorList>
    </citation>
    <scope>NUCLEOTIDE SEQUENCE [LARGE SCALE GENOMIC DNA]</scope>
    <source>
        <strain evidence="12 13">DSM 19022</strain>
    </source>
</reference>
<dbReference type="Gene3D" id="1.20.5.470">
    <property type="entry name" value="Single helix bin"/>
    <property type="match status" value="1"/>
</dbReference>
<dbReference type="InterPro" id="IPR023434">
    <property type="entry name" value="Arginosuc_synth_type_1_subfam"/>
</dbReference>
<dbReference type="GO" id="GO:0000053">
    <property type="term" value="P:argininosuccinate metabolic process"/>
    <property type="evidence" value="ECO:0007669"/>
    <property type="project" value="TreeGrafter"/>
</dbReference>
<feature type="binding site" evidence="9">
    <location>
        <position position="129"/>
    </location>
    <ligand>
        <name>L-citrulline</name>
        <dbReference type="ChEBI" id="CHEBI:57743"/>
    </ligand>
</feature>
<comment type="catalytic activity">
    <reaction evidence="9">
        <text>L-citrulline + L-aspartate + ATP = 2-(N(omega)-L-arginino)succinate + AMP + diphosphate + H(+)</text>
        <dbReference type="Rhea" id="RHEA:10932"/>
        <dbReference type="ChEBI" id="CHEBI:15378"/>
        <dbReference type="ChEBI" id="CHEBI:29991"/>
        <dbReference type="ChEBI" id="CHEBI:30616"/>
        <dbReference type="ChEBI" id="CHEBI:33019"/>
        <dbReference type="ChEBI" id="CHEBI:57472"/>
        <dbReference type="ChEBI" id="CHEBI:57743"/>
        <dbReference type="ChEBI" id="CHEBI:456215"/>
        <dbReference type="EC" id="6.3.4.5"/>
    </reaction>
</comment>
<dbReference type="Proteomes" id="UP000184442">
    <property type="component" value="Unassembled WGS sequence"/>
</dbReference>
<comment type="subcellular location">
    <subcellularLocation>
        <location evidence="9">Cytoplasm</location>
    </subcellularLocation>
</comment>
<dbReference type="NCBIfam" id="NF001770">
    <property type="entry name" value="PRK00509.1"/>
    <property type="match status" value="1"/>
</dbReference>
<feature type="binding site" evidence="9">
    <location>
        <position position="125"/>
    </location>
    <ligand>
        <name>L-citrulline</name>
        <dbReference type="ChEBI" id="CHEBI:57743"/>
    </ligand>
</feature>
<evidence type="ECO:0000259" key="10">
    <source>
        <dbReference type="Pfam" id="PF00764"/>
    </source>
</evidence>
<evidence type="ECO:0000313" key="13">
    <source>
        <dbReference type="Proteomes" id="UP000184442"/>
    </source>
</evidence>
<feature type="binding site" evidence="9">
    <location>
        <begin position="11"/>
        <end position="19"/>
    </location>
    <ligand>
        <name>ATP</name>
        <dbReference type="ChEBI" id="CHEBI:30616"/>
    </ligand>
</feature>
<dbReference type="Gene3D" id="3.90.1260.10">
    <property type="entry name" value="Argininosuccinate synthetase, chain A, domain 2"/>
    <property type="match status" value="1"/>
</dbReference>
<dbReference type="Pfam" id="PF20979">
    <property type="entry name" value="Arginosuc_syn_C"/>
    <property type="match status" value="1"/>
</dbReference>
<evidence type="ECO:0000313" key="12">
    <source>
        <dbReference type="EMBL" id="SHI42837.1"/>
    </source>
</evidence>
<evidence type="ECO:0000256" key="3">
    <source>
        <dbReference type="ARBA" id="ARBA00012286"/>
    </source>
</evidence>
<dbReference type="GO" id="GO:0000050">
    <property type="term" value="P:urea cycle"/>
    <property type="evidence" value="ECO:0007669"/>
    <property type="project" value="TreeGrafter"/>
</dbReference>
<feature type="binding site" evidence="9">
    <location>
        <position position="119"/>
    </location>
    <ligand>
        <name>ATP</name>
        <dbReference type="ChEBI" id="CHEBI:30616"/>
    </ligand>
</feature>
<dbReference type="EMBL" id="FQZS01000003">
    <property type="protein sequence ID" value="SHI42837.1"/>
    <property type="molecule type" value="Genomic_DNA"/>
</dbReference>
<keyword evidence="4 9" id="KW-0055">Arginine biosynthesis</keyword>
<keyword evidence="13" id="KW-1185">Reference proteome</keyword>
<dbReference type="GO" id="GO:0005737">
    <property type="term" value="C:cytoplasm"/>
    <property type="evidence" value="ECO:0007669"/>
    <property type="project" value="UniProtKB-SubCell"/>
</dbReference>
<gene>
    <name evidence="9" type="primary">argG</name>
    <name evidence="12" type="ORF">SAMN02745176_00233</name>
</gene>
<dbReference type="SUPFAM" id="SSF69864">
    <property type="entry name" value="Argininosuccinate synthetase, C-terminal domain"/>
    <property type="match status" value="1"/>
</dbReference>
<comment type="similarity">
    <text evidence="9">Belongs to the argininosuccinate synthase family. Type 1 subfamily.</text>
</comment>
<dbReference type="InterPro" id="IPR048267">
    <property type="entry name" value="Arginosuc_syn_N"/>
</dbReference>
<dbReference type="GO" id="GO:0004055">
    <property type="term" value="F:argininosuccinate synthase activity"/>
    <property type="evidence" value="ECO:0007669"/>
    <property type="project" value="UniProtKB-UniRule"/>
</dbReference>
<feature type="binding site" evidence="9">
    <location>
        <position position="94"/>
    </location>
    <ligand>
        <name>L-citrulline</name>
        <dbReference type="ChEBI" id="CHEBI:57743"/>
    </ligand>
</feature>
<dbReference type="FunFam" id="3.40.50.620:FF:000019">
    <property type="entry name" value="Argininosuccinate synthase"/>
    <property type="match status" value="1"/>
</dbReference>
<accession>A0A1M6B2E2</accession>
<keyword evidence="6 9" id="KW-0028">Amino-acid biosynthesis</keyword>
<feature type="binding site" evidence="9">
    <location>
        <position position="275"/>
    </location>
    <ligand>
        <name>L-citrulline</name>
        <dbReference type="ChEBI" id="CHEBI:57743"/>
    </ligand>
</feature>
<evidence type="ECO:0000256" key="8">
    <source>
        <dbReference type="ARBA" id="ARBA00022840"/>
    </source>
</evidence>
<feature type="binding site" evidence="9">
    <location>
        <position position="125"/>
    </location>
    <ligand>
        <name>L-aspartate</name>
        <dbReference type="ChEBI" id="CHEBI:29991"/>
    </ligand>
</feature>
<evidence type="ECO:0000256" key="6">
    <source>
        <dbReference type="ARBA" id="ARBA00022605"/>
    </source>
</evidence>
<dbReference type="Gene3D" id="3.40.50.620">
    <property type="entry name" value="HUPs"/>
    <property type="match status" value="1"/>
</dbReference>
<organism evidence="12 13">
    <name type="scientific">Lutispora thermophila DSM 19022</name>
    <dbReference type="NCBI Taxonomy" id="1122184"/>
    <lineage>
        <taxon>Bacteria</taxon>
        <taxon>Bacillati</taxon>
        <taxon>Bacillota</taxon>
        <taxon>Clostridia</taxon>
        <taxon>Lutisporales</taxon>
        <taxon>Lutisporaceae</taxon>
        <taxon>Lutispora</taxon>
    </lineage>
</organism>
<dbReference type="PROSITE" id="PS00565">
    <property type="entry name" value="ARGININOSUCCIN_SYN_2"/>
    <property type="match status" value="1"/>
</dbReference>
<dbReference type="SUPFAM" id="SSF52402">
    <property type="entry name" value="Adenine nucleotide alpha hydrolases-like"/>
    <property type="match status" value="1"/>
</dbReference>
<feature type="binding site" evidence="9">
    <location>
        <position position="126"/>
    </location>
    <ligand>
        <name>L-aspartate</name>
        <dbReference type="ChEBI" id="CHEBI:29991"/>
    </ligand>
</feature>
<evidence type="ECO:0000256" key="4">
    <source>
        <dbReference type="ARBA" id="ARBA00022571"/>
    </source>
</evidence>
<feature type="domain" description="Arginosuccinate synthase C-terminal" evidence="11">
    <location>
        <begin position="177"/>
        <end position="393"/>
    </location>
</feature>
<dbReference type="EC" id="6.3.4.5" evidence="3 9"/>
<dbReference type="AlphaFoldDB" id="A0A1M6B2E2"/>
<feature type="binding site" evidence="9">
    <location>
        <position position="121"/>
    </location>
    <ligand>
        <name>L-aspartate</name>
        <dbReference type="ChEBI" id="CHEBI:29991"/>
    </ligand>
</feature>
<evidence type="ECO:0000256" key="5">
    <source>
        <dbReference type="ARBA" id="ARBA00022598"/>
    </source>
</evidence>
<dbReference type="InterPro" id="IPR018223">
    <property type="entry name" value="Arginosuc_synth_CS"/>
</dbReference>
<feature type="domain" description="Arginosuccinate synthase-like N-terminal" evidence="10">
    <location>
        <begin position="7"/>
        <end position="168"/>
    </location>
</feature>
<comment type="caution">
    <text evidence="9">Lacks conserved residue(s) required for the propagation of feature annotation.</text>
</comment>
<dbReference type="InterPro" id="IPR014729">
    <property type="entry name" value="Rossmann-like_a/b/a_fold"/>
</dbReference>
<dbReference type="NCBIfam" id="TIGR00032">
    <property type="entry name" value="argG"/>
    <property type="match status" value="1"/>
</dbReference>
<protein>
    <recommendedName>
        <fullName evidence="3 9">Argininosuccinate synthase</fullName>
        <ecNumber evidence="3 9">6.3.4.5</ecNumber>
    </recommendedName>
    <alternativeName>
        <fullName evidence="9">Citrulline--aspartate ligase</fullName>
    </alternativeName>
</protein>